<gene>
    <name evidence="2" type="ORF">DEM27_04175</name>
</gene>
<dbReference type="EMBL" id="QFBC01000002">
    <property type="protein sequence ID" value="PWE56853.1"/>
    <property type="molecule type" value="Genomic_DNA"/>
</dbReference>
<dbReference type="AlphaFoldDB" id="A0A2U2DU62"/>
<dbReference type="Proteomes" id="UP000245252">
    <property type="component" value="Unassembled WGS sequence"/>
</dbReference>
<proteinExistence type="predicted"/>
<accession>A0A2U2DU62</accession>
<sequence length="92" mass="9960">MTANTNMRDAGTAQDTSRHLDTPEFIDRLAEKLRHSSGIDLPHAYFVEQVKLKLAGSPAFDASLGEAAPEAANKPLPDYQSSACFTAWAIPD</sequence>
<keyword evidence="3" id="KW-1185">Reference proteome</keyword>
<comment type="caution">
    <text evidence="2">The sequence shown here is derived from an EMBL/GenBank/DDBJ whole genome shotgun (WGS) entry which is preliminary data.</text>
</comment>
<evidence type="ECO:0000313" key="2">
    <source>
        <dbReference type="EMBL" id="PWE56853.1"/>
    </source>
</evidence>
<name>A0A2U2DU62_9HYPH</name>
<reference evidence="2 3" key="1">
    <citation type="submission" date="2018-05" db="EMBL/GenBank/DDBJ databases">
        <title>The draft genome of strain NS-104.</title>
        <authorList>
            <person name="Hang P."/>
            <person name="Jiang J."/>
        </authorList>
    </citation>
    <scope>NUCLEOTIDE SEQUENCE [LARGE SCALE GENOMIC DNA]</scope>
    <source>
        <strain evidence="2 3">NS-104</strain>
    </source>
</reference>
<dbReference type="RefSeq" id="WP_109456958.1">
    <property type="nucleotide sequence ID" value="NZ_QFBC01000002.1"/>
</dbReference>
<organism evidence="2 3">
    <name type="scientific">Metarhizobium album</name>
    <dbReference type="NCBI Taxonomy" id="2182425"/>
    <lineage>
        <taxon>Bacteria</taxon>
        <taxon>Pseudomonadati</taxon>
        <taxon>Pseudomonadota</taxon>
        <taxon>Alphaproteobacteria</taxon>
        <taxon>Hyphomicrobiales</taxon>
        <taxon>Rhizobiaceae</taxon>
        <taxon>Metarhizobium</taxon>
    </lineage>
</organism>
<protein>
    <submittedName>
        <fullName evidence="2">Uncharacterized protein</fullName>
    </submittedName>
</protein>
<evidence type="ECO:0000313" key="3">
    <source>
        <dbReference type="Proteomes" id="UP000245252"/>
    </source>
</evidence>
<feature type="region of interest" description="Disordered" evidence="1">
    <location>
        <begin position="1"/>
        <end position="20"/>
    </location>
</feature>
<evidence type="ECO:0000256" key="1">
    <source>
        <dbReference type="SAM" id="MobiDB-lite"/>
    </source>
</evidence>
<dbReference type="OrthoDB" id="8420270at2"/>